<dbReference type="PANTHER" id="PTHR21228">
    <property type="entry name" value="FAST LEU-RICH DOMAIN-CONTAINING"/>
    <property type="match status" value="1"/>
</dbReference>
<feature type="compositionally biased region" description="Polar residues" evidence="8">
    <location>
        <begin position="38"/>
        <end position="50"/>
    </location>
</feature>
<dbReference type="GO" id="GO:0044528">
    <property type="term" value="P:regulation of mitochondrial mRNA stability"/>
    <property type="evidence" value="ECO:0007669"/>
    <property type="project" value="InterPro"/>
</dbReference>
<evidence type="ECO:0000313" key="11">
    <source>
        <dbReference type="Ensembl" id="ENSSSCP00045037929.1"/>
    </source>
</evidence>
<evidence type="ECO:0000313" key="12">
    <source>
        <dbReference type="Proteomes" id="UP000694728"/>
    </source>
</evidence>
<organism evidence="11 12">
    <name type="scientific">Sus scrofa</name>
    <name type="common">Pig</name>
    <dbReference type="NCBI Taxonomy" id="9823"/>
    <lineage>
        <taxon>Eukaryota</taxon>
        <taxon>Metazoa</taxon>
        <taxon>Chordata</taxon>
        <taxon>Craniata</taxon>
        <taxon>Vertebrata</taxon>
        <taxon>Euteleostomi</taxon>
        <taxon>Mammalia</taxon>
        <taxon>Eutheria</taxon>
        <taxon>Laurasiatheria</taxon>
        <taxon>Artiodactyla</taxon>
        <taxon>Suina</taxon>
        <taxon>Suidae</taxon>
        <taxon>Sus</taxon>
    </lineage>
</organism>
<evidence type="ECO:0000256" key="4">
    <source>
        <dbReference type="ARBA" id="ARBA00040471"/>
    </source>
</evidence>
<reference evidence="11" key="1">
    <citation type="submission" date="2025-08" db="UniProtKB">
        <authorList>
            <consortium name="Ensembl"/>
        </authorList>
    </citation>
    <scope>IDENTIFICATION</scope>
</reference>
<dbReference type="Ensembl" id="ENSSSCT00045054465.1">
    <property type="protein sequence ID" value="ENSSSCP00045037929.1"/>
    <property type="gene ID" value="ENSSSCG00045031783.1"/>
</dbReference>
<feature type="domain" description="FAST kinase-like protein subdomain 2" evidence="10">
    <location>
        <begin position="453"/>
        <end position="537"/>
    </location>
</feature>
<comment type="similarity">
    <text evidence="3">Belongs to the FAST kinase family.</text>
</comment>
<dbReference type="InterPro" id="IPR010622">
    <property type="entry name" value="FAST_Leu-rich"/>
</dbReference>
<dbReference type="Proteomes" id="UP000694728">
    <property type="component" value="Unplaced"/>
</dbReference>
<protein>
    <recommendedName>
        <fullName evidence="4">FAST kinase domain-containing protein 4</fullName>
    </recommendedName>
    <alternativeName>
        <fullName evidence="6">Protein TBRG4</fullName>
    </alternativeName>
    <alternativeName>
        <fullName evidence="5">Transforming growth factor beta regulator 4</fullName>
    </alternativeName>
</protein>
<dbReference type="CDD" id="cd23739">
    <property type="entry name" value="TBRG4-like_N"/>
    <property type="match status" value="1"/>
</dbReference>
<dbReference type="InterPro" id="IPR013579">
    <property type="entry name" value="FAST_2"/>
</dbReference>
<dbReference type="GO" id="GO:0005759">
    <property type="term" value="C:mitochondrial matrix"/>
    <property type="evidence" value="ECO:0007669"/>
    <property type="project" value="UniProtKB-SubCell"/>
</dbReference>
<dbReference type="PANTHER" id="PTHR21228:SF59">
    <property type="entry name" value="FAST KINASE DOMAIN-CONTAINING PROTEIN 4"/>
    <property type="match status" value="1"/>
</dbReference>
<dbReference type="Pfam" id="PF08368">
    <property type="entry name" value="FAST_2"/>
    <property type="match status" value="1"/>
</dbReference>
<name>A0A8D1IQU4_PIG</name>
<sequence>MASRLVRRCTCLLREAARLAPAMSPVGQPRLTRGAPRTLTSSATSPSSHLPGSLSELVERGQVFTPYPERQEVDHLIERATQPEEILALLGGGHCLHQNRAALMVIQLSRLLSEKPKDKALLIKDARFQHLLRLVNSQINAVWHGTLVKLLRSLYALGLPATSKELQSVEQEVRWRMRRLRYKHLAFLAESSATYMQEQGSQELLAELLVHLERRWTEIDDGRTVVAMMVKIGHLSQSLMNRLEDKCLELVEQFGPEELRKVLVMLAAQNRRSVPLLRAVSYHLVQKPFTLTKSILLDLAYAYGKLGFHQTQVFQRLAADLLPHTPSLTSSEVARCTKSFAFLKWLSLPLFEAFAQHVLDRAQSIALPHLCNMLLAFARVNFRPEREDQFFNLVHEKLGSQLAGLEPALQVDVVWSLCVLQQAREAELQAVLRPELHGQFLGDKSPKDQSTFQKLLHINATAQLEHPEYTGPHLPSSALVPRPSALDKKVTPLQKELQETLKGLLGSANKGSFLVATRYGWILDAEVLLDADSQLLPLRDFVAPHLAQPSGSQPLPAGAKSVPCPPAGWPSCAGSSPTSTAEAKTCWGALCWPGATCWPLASCWSTSRTTSGWNSSLSGRRAPTSRTRCAKQWQRSWPSDLSHSQDLVPRGPDCPRVWAARGWHT</sequence>
<evidence type="ECO:0000256" key="2">
    <source>
        <dbReference type="ARBA" id="ARBA00022946"/>
    </source>
</evidence>
<dbReference type="AlphaFoldDB" id="A0A8D1IQU4"/>
<evidence type="ECO:0000259" key="10">
    <source>
        <dbReference type="Pfam" id="PF08368"/>
    </source>
</evidence>
<proteinExistence type="inferred from homology"/>
<comment type="function">
    <text evidence="7">Plays a role in processing of mitochondrial RNA precursors and in stabilization of a subset of mature mitochondrial RNA species, such as MT-CO1, MT-CO2, MT-CYB, MT-CO3, MT-ND3, MT-ND5 and MT-ATP8/6. May play a role in cell cycle progression.</text>
</comment>
<gene>
    <name evidence="11" type="primary">TBRG4</name>
</gene>
<evidence type="ECO:0000256" key="8">
    <source>
        <dbReference type="SAM" id="MobiDB-lite"/>
    </source>
</evidence>
<keyword evidence="2" id="KW-0809">Transit peptide</keyword>
<evidence type="ECO:0000259" key="9">
    <source>
        <dbReference type="Pfam" id="PF06743"/>
    </source>
</evidence>
<feature type="region of interest" description="Disordered" evidence="8">
    <location>
        <begin position="24"/>
        <end position="53"/>
    </location>
</feature>
<dbReference type="InterPro" id="IPR050870">
    <property type="entry name" value="FAST_kinase"/>
</dbReference>
<accession>A0A8D1IQU4</accession>
<evidence type="ECO:0000256" key="6">
    <source>
        <dbReference type="ARBA" id="ARBA00043220"/>
    </source>
</evidence>
<dbReference type="Pfam" id="PF06743">
    <property type="entry name" value="FAST_1"/>
    <property type="match status" value="1"/>
</dbReference>
<evidence type="ECO:0000256" key="3">
    <source>
        <dbReference type="ARBA" id="ARBA00038281"/>
    </source>
</evidence>
<evidence type="ECO:0000256" key="7">
    <source>
        <dbReference type="ARBA" id="ARBA00045209"/>
    </source>
</evidence>
<comment type="subcellular location">
    <subcellularLocation>
        <location evidence="1">Mitochondrion matrix</location>
    </subcellularLocation>
</comment>
<evidence type="ECO:0000256" key="1">
    <source>
        <dbReference type="ARBA" id="ARBA00004305"/>
    </source>
</evidence>
<feature type="domain" description="FAST kinase leucine-rich" evidence="9">
    <location>
        <begin position="370"/>
        <end position="440"/>
    </location>
</feature>
<evidence type="ECO:0000256" key="5">
    <source>
        <dbReference type="ARBA" id="ARBA00042265"/>
    </source>
</evidence>